<keyword evidence="2 6" id="KW-0808">Transferase</keyword>
<dbReference type="Pfam" id="PF08544">
    <property type="entry name" value="GHMP_kinases_C"/>
    <property type="match status" value="1"/>
</dbReference>
<dbReference type="AlphaFoldDB" id="A0A975FXB1"/>
<gene>
    <name evidence="6" type="ORF">KCG34_18330</name>
</gene>
<dbReference type="PRINTS" id="PR00960">
    <property type="entry name" value="LMBPPROTEIN"/>
</dbReference>
<dbReference type="RefSeq" id="WP_211937062.1">
    <property type="nucleotide sequence ID" value="NZ_CP073078.1"/>
</dbReference>
<evidence type="ECO:0000256" key="1">
    <source>
        <dbReference type="ARBA" id="ARBA00022741"/>
    </source>
</evidence>
<keyword evidence="7" id="KW-1185">Reference proteome</keyword>
<name>A0A975FXB1_9CAUL</name>
<dbReference type="GO" id="GO:0005829">
    <property type="term" value="C:cytosol"/>
    <property type="evidence" value="ECO:0007669"/>
    <property type="project" value="TreeGrafter"/>
</dbReference>
<evidence type="ECO:0000313" key="7">
    <source>
        <dbReference type="Proteomes" id="UP000676409"/>
    </source>
</evidence>
<dbReference type="InterPro" id="IPR036554">
    <property type="entry name" value="GHMP_kinase_C_sf"/>
</dbReference>
<dbReference type="PANTHER" id="PTHR10457:SF29">
    <property type="entry name" value="LMBP PROTEIN"/>
    <property type="match status" value="1"/>
</dbReference>
<evidence type="ECO:0000256" key="2">
    <source>
        <dbReference type="ARBA" id="ARBA00022777"/>
    </source>
</evidence>
<dbReference type="InterPro" id="IPR020568">
    <property type="entry name" value="Ribosomal_Su5_D2-typ_SF"/>
</dbReference>
<evidence type="ECO:0000313" key="6">
    <source>
        <dbReference type="EMBL" id="QUD87010.1"/>
    </source>
</evidence>
<dbReference type="InterPro" id="IPR006204">
    <property type="entry name" value="GHMP_kinase_N_dom"/>
</dbReference>
<dbReference type="Pfam" id="PF00288">
    <property type="entry name" value="GHMP_kinases_N"/>
    <property type="match status" value="1"/>
</dbReference>
<keyword evidence="2 6" id="KW-0418">Kinase</keyword>
<accession>A0A975FXB1</accession>
<dbReference type="SUPFAM" id="SSF54211">
    <property type="entry name" value="Ribosomal protein S5 domain 2-like"/>
    <property type="match status" value="1"/>
</dbReference>
<dbReference type="KEGG" id="caul:KCG34_18330"/>
<protein>
    <submittedName>
        <fullName evidence="6">Kinase</fullName>
    </submittedName>
</protein>
<keyword evidence="1" id="KW-0547">Nucleotide-binding</keyword>
<reference evidence="6" key="1">
    <citation type="submission" date="2021-04" db="EMBL/GenBank/DDBJ databases">
        <title>The complete genome sequence of Caulobacter sp. S6.</title>
        <authorList>
            <person name="Tang Y."/>
            <person name="Ouyang W."/>
            <person name="Liu Q."/>
            <person name="Huang B."/>
            <person name="Guo Z."/>
            <person name="Lei P."/>
        </authorList>
    </citation>
    <scope>NUCLEOTIDE SEQUENCE</scope>
    <source>
        <strain evidence="6">S6</strain>
    </source>
</reference>
<dbReference type="PIRSF" id="PIRSF036406">
    <property type="entry name" value="Hept_kin"/>
    <property type="match status" value="1"/>
</dbReference>
<organism evidence="6 7">
    <name type="scientific">Phenylobacterium montanum</name>
    <dbReference type="NCBI Taxonomy" id="2823693"/>
    <lineage>
        <taxon>Bacteria</taxon>
        <taxon>Pseudomonadati</taxon>
        <taxon>Pseudomonadota</taxon>
        <taxon>Alphaproteobacteria</taxon>
        <taxon>Caulobacterales</taxon>
        <taxon>Caulobacteraceae</taxon>
        <taxon>Phenylobacterium</taxon>
    </lineage>
</organism>
<dbReference type="InterPro" id="IPR001174">
    <property type="entry name" value="HddA/FKP"/>
</dbReference>
<proteinExistence type="predicted"/>
<dbReference type="Proteomes" id="UP000676409">
    <property type="component" value="Chromosome"/>
</dbReference>
<dbReference type="PANTHER" id="PTHR10457">
    <property type="entry name" value="MEVALONATE KINASE/GALACTOKINASE"/>
    <property type="match status" value="1"/>
</dbReference>
<evidence type="ECO:0000259" key="4">
    <source>
        <dbReference type="Pfam" id="PF00288"/>
    </source>
</evidence>
<dbReference type="EMBL" id="CP073078">
    <property type="protein sequence ID" value="QUD87010.1"/>
    <property type="molecule type" value="Genomic_DNA"/>
</dbReference>
<dbReference type="GO" id="GO:0006012">
    <property type="term" value="P:galactose metabolic process"/>
    <property type="evidence" value="ECO:0007669"/>
    <property type="project" value="TreeGrafter"/>
</dbReference>
<dbReference type="Gene3D" id="3.30.230.120">
    <property type="match status" value="1"/>
</dbReference>
<dbReference type="InterPro" id="IPR013750">
    <property type="entry name" value="GHMP_kinase_C_dom"/>
</dbReference>
<evidence type="ECO:0000256" key="3">
    <source>
        <dbReference type="ARBA" id="ARBA00022840"/>
    </source>
</evidence>
<sequence length="329" mass="36317">MITTRTPLRVSFFGGGTDYPEYYENHAAAVLGTAIDKYVHISAVPLERFMGYGFRLSYRIIEEVQEIDEIEHPVFREVFRMLGLERGWNIGVLTSLPSRSGLGSSSSFTVGLLKLIGHLKNISYTRYDLAQTAIHVEREILKENVGVQDQLHATFGSLNRYDFDGQQYRITPVRLRADVRDAINESMYLVHTGIARFASETVKEQIENTKSGKIEKSLDHLYTMVGQGQSLLESQRGDHVLKDLGGMLHDAWSTKRSLSKTVSTPLIDELYDAALAAGALGGKLCGAGGGGFLLLLIPPERRDAVAAALGERQLIPIRMDDSGSTLIAS</sequence>
<evidence type="ECO:0000259" key="5">
    <source>
        <dbReference type="Pfam" id="PF08544"/>
    </source>
</evidence>
<feature type="domain" description="GHMP kinase N-terminal" evidence="4">
    <location>
        <begin position="75"/>
        <end position="156"/>
    </location>
</feature>
<dbReference type="SUPFAM" id="SSF55060">
    <property type="entry name" value="GHMP Kinase, C-terminal domain"/>
    <property type="match status" value="1"/>
</dbReference>
<keyword evidence="3" id="KW-0067">ATP-binding</keyword>
<dbReference type="GO" id="GO:0004335">
    <property type="term" value="F:galactokinase activity"/>
    <property type="evidence" value="ECO:0007669"/>
    <property type="project" value="TreeGrafter"/>
</dbReference>
<dbReference type="InterPro" id="IPR014606">
    <property type="entry name" value="Heptose_7-P_kinase"/>
</dbReference>
<dbReference type="GO" id="GO:0005524">
    <property type="term" value="F:ATP binding"/>
    <property type="evidence" value="ECO:0007669"/>
    <property type="project" value="UniProtKB-KW"/>
</dbReference>
<feature type="domain" description="GHMP kinase C-terminal" evidence="5">
    <location>
        <begin position="243"/>
        <end position="311"/>
    </location>
</feature>